<dbReference type="Proteomes" id="UP001165960">
    <property type="component" value="Unassembled WGS sequence"/>
</dbReference>
<proteinExistence type="predicted"/>
<name>A0ACC2T0B4_9FUNG</name>
<evidence type="ECO:0000313" key="1">
    <source>
        <dbReference type="EMBL" id="KAJ9068094.1"/>
    </source>
</evidence>
<dbReference type="EMBL" id="QTSX02003788">
    <property type="protein sequence ID" value="KAJ9068094.1"/>
    <property type="molecule type" value="Genomic_DNA"/>
</dbReference>
<gene>
    <name evidence="1" type="ORF">DSO57_1032104</name>
</gene>
<reference evidence="1" key="1">
    <citation type="submission" date="2022-04" db="EMBL/GenBank/DDBJ databases">
        <title>Genome of the entomopathogenic fungus Entomophthora muscae.</title>
        <authorList>
            <person name="Elya C."/>
            <person name="Lovett B.R."/>
            <person name="Lee E."/>
            <person name="Macias A.M."/>
            <person name="Hajek A.E."/>
            <person name="De Bivort B.L."/>
            <person name="Kasson M.T."/>
            <person name="De Fine Licht H.H."/>
            <person name="Stajich J.E."/>
        </authorList>
    </citation>
    <scope>NUCLEOTIDE SEQUENCE</scope>
    <source>
        <strain evidence="1">Berkeley</strain>
    </source>
</reference>
<evidence type="ECO:0000313" key="2">
    <source>
        <dbReference type="Proteomes" id="UP001165960"/>
    </source>
</evidence>
<comment type="caution">
    <text evidence="1">The sequence shown here is derived from an EMBL/GenBank/DDBJ whole genome shotgun (WGS) entry which is preliminary data.</text>
</comment>
<accession>A0ACC2T0B4</accession>
<protein>
    <submittedName>
        <fullName evidence="1">Uncharacterized protein</fullName>
    </submittedName>
</protein>
<sequence>MDKRREELNDKRTRLETLRRQRNERKGALLGGTTSAAASPVVAPFEPTSGVSRSQSTSIRRSVVLPAGIPLGSNEAPELTTPPKSNLPAKLGPDSTFQSLDLDFKDLLGNDTKVPLSAPVPPPAAVSRPIPKLTTVQALIYDIPPKERVVYCKEAQTSCSMADGPQYDEEQVQKKIQEAREKDEEERQRLAQELALAEEAAEEAAKQRAQEESEATLKDLSEEERDTILKDEAFAIFLESASKVVERALSEKYDYLTDYTIGDAPKGDDHKDTIKLIATYSVDNLTRHRSVMDLAWSPKFPELLLAAYNRNAFSTNDPDGIVCVWNLHLTERPEFVLHASSDVLTARFSEFHPHLVLGGTYSGQVVIWDTRAPTKLPTLASPLTSAGHTHPVYNLHLVGTHQALNAVSASTDGLICTWQLDMLAQPQDLLELAHVNHPKTDEVAVTRLGFLANETATFLVGTEEGNIYHAHRYERAGSKAGIHPHHHYRGHTGPVTGLSCHPTQPNGLSDFSDLFLTSSFDWSVKLWRAKTPAQSGSSAQPQAISCIHSFEHNGDYVYDVAWSPVHPAMFGVVDGCGHFDLWNLNLDTEAPIITTTVAGCALNKLTWHSSGSKVAIGTSDGKLLVYELGEMAIPSSEDWEIFQRTLNDLEAANAQSATPASSAMATSSGILGYSGLGSYGTSVLRSSS</sequence>
<organism evidence="1 2">
    <name type="scientific">Entomophthora muscae</name>
    <dbReference type="NCBI Taxonomy" id="34485"/>
    <lineage>
        <taxon>Eukaryota</taxon>
        <taxon>Fungi</taxon>
        <taxon>Fungi incertae sedis</taxon>
        <taxon>Zoopagomycota</taxon>
        <taxon>Entomophthoromycotina</taxon>
        <taxon>Entomophthoromycetes</taxon>
        <taxon>Entomophthorales</taxon>
        <taxon>Entomophthoraceae</taxon>
        <taxon>Entomophthora</taxon>
    </lineage>
</organism>
<keyword evidence="2" id="KW-1185">Reference proteome</keyword>